<comment type="caution">
    <text evidence="1">The sequence shown here is derived from an EMBL/GenBank/DDBJ whole genome shotgun (WGS) entry which is preliminary data.</text>
</comment>
<dbReference type="Proteomes" id="UP001144978">
    <property type="component" value="Unassembled WGS sequence"/>
</dbReference>
<gene>
    <name evidence="1" type="ORF">NUW54_g9231</name>
</gene>
<evidence type="ECO:0000313" key="2">
    <source>
        <dbReference type="Proteomes" id="UP001144978"/>
    </source>
</evidence>
<dbReference type="EMBL" id="JANSHE010003032">
    <property type="protein sequence ID" value="KAJ2988062.1"/>
    <property type="molecule type" value="Genomic_DNA"/>
</dbReference>
<proteinExistence type="predicted"/>
<keyword evidence="2" id="KW-1185">Reference proteome</keyword>
<evidence type="ECO:0000313" key="1">
    <source>
        <dbReference type="EMBL" id="KAJ2988062.1"/>
    </source>
</evidence>
<reference evidence="1" key="1">
    <citation type="submission" date="2022-08" db="EMBL/GenBank/DDBJ databases">
        <title>Genome Sequence of Pycnoporus sanguineus.</title>
        <authorList>
            <person name="Buettner E."/>
        </authorList>
    </citation>
    <scope>NUCLEOTIDE SEQUENCE</scope>
    <source>
        <strain evidence="1">CG-C14</strain>
    </source>
</reference>
<sequence>MQQFTGSNMIKSVQPNERSLMMADPDEQLSRTGCLSKYNGFVQEPVTDPRRLHLGDVYDRIPLWTVDRHGRRMLLMTSATGLSICFIIASILLSIGTKGAAYGATAMVFIFQIFLGIGYLPIPWLYPAEITTTRIRARGSAISSFFNWMCVFAVVEMTPPAIANISWRVFIVFAVFNALWVPLVYIFFPETKGLELEDVDHIFEKGGITGGVWSSPGGRTVERRRIARDVEDMQQSEKGGVEVRIDAAGPRKGIKRRHASTTRLSRGPSLDVSWALVRAKPLRTPLPPTSSSRSVALPLVIAIVFYAGILSWDQNGLFSGWFKKNKPEDYEQELARLARDIQKRQTHLSEIRLRERRATLLFSVYAILSWIIYTSMWYKDFLPTLTTHSRNSQFERTVEAVPVFAGPIVILFIRRIVQIWYTRKGDAEGARFIARCSGCLLTSHSIVEKALVKLRKQQRDKIEEVKQKTNYYSMRNLIERYEGGPVQSPTSPQTPSGLRQRIPPQVPQSVPQTPQRNLQVAPPQTPATRTMSPGLQQQLSPSPQRPLPPPRKQWYDKLADAILGDDDSTVSGAASRYALICQKCFAHNGLVKESMWEDAQYVCPKCGYFNPSARALRQLKQGKKSHSPDTRPPTGEQQTQRQEQSSATPQASKGQFAPPISAPVTAEEAPHAEEGPSESTSMSMDIDS</sequence>
<name>A0ACC1P904_9APHY</name>
<accession>A0ACC1P904</accession>
<protein>
    <submittedName>
        <fullName evidence="1">Uncharacterized protein</fullName>
    </submittedName>
</protein>
<organism evidence="1 2">
    <name type="scientific">Trametes sanguinea</name>
    <dbReference type="NCBI Taxonomy" id="158606"/>
    <lineage>
        <taxon>Eukaryota</taxon>
        <taxon>Fungi</taxon>
        <taxon>Dikarya</taxon>
        <taxon>Basidiomycota</taxon>
        <taxon>Agaricomycotina</taxon>
        <taxon>Agaricomycetes</taxon>
        <taxon>Polyporales</taxon>
        <taxon>Polyporaceae</taxon>
        <taxon>Trametes</taxon>
    </lineage>
</organism>